<dbReference type="PANTHER" id="PTHR24567:SF26">
    <property type="entry name" value="REGULATORY PROTEIN YEIL"/>
    <property type="match status" value="1"/>
</dbReference>
<organism evidence="5 6">
    <name type="scientific">Methyloceanibacter stevinii</name>
    <dbReference type="NCBI Taxonomy" id="1774970"/>
    <lineage>
        <taxon>Bacteria</taxon>
        <taxon>Pseudomonadati</taxon>
        <taxon>Pseudomonadota</taxon>
        <taxon>Alphaproteobacteria</taxon>
        <taxon>Hyphomicrobiales</taxon>
        <taxon>Hyphomicrobiaceae</taxon>
        <taxon>Methyloceanibacter</taxon>
    </lineage>
</organism>
<gene>
    <name evidence="5" type="ORF">AUC70_05165</name>
</gene>
<dbReference type="InterPro" id="IPR036388">
    <property type="entry name" value="WH-like_DNA-bd_sf"/>
</dbReference>
<dbReference type="GO" id="GO:0003700">
    <property type="term" value="F:DNA-binding transcription factor activity"/>
    <property type="evidence" value="ECO:0007669"/>
    <property type="project" value="TreeGrafter"/>
</dbReference>
<protein>
    <recommendedName>
        <fullName evidence="4">Cyclic nucleotide-binding domain-containing protein</fullName>
    </recommendedName>
</protein>
<dbReference type="GO" id="GO:0005829">
    <property type="term" value="C:cytosol"/>
    <property type="evidence" value="ECO:0007669"/>
    <property type="project" value="TreeGrafter"/>
</dbReference>
<dbReference type="InterPro" id="IPR018490">
    <property type="entry name" value="cNMP-bd_dom_sf"/>
</dbReference>
<dbReference type="PANTHER" id="PTHR24567">
    <property type="entry name" value="CRP FAMILY TRANSCRIPTIONAL REGULATORY PROTEIN"/>
    <property type="match status" value="1"/>
</dbReference>
<sequence length="225" mass="24545">MTVADHVSAAFPFVRAMSPAARDRLLGAIAPKAVTPGTDLLRPGDPVDGVYLVRGGAIRVYYIEEDGREGTLYWVEPGQSCILALNSLFSEIPYPAFAAADKDGAAFLAIPGGVFRELFSHEPAAQRFLFDQLSVRVFSLLQLLEQRMRLPQEERLIALLLAKADGAGIVALSQDEIARHLGTSREVIARLLRNIANQGLIESGPRRIALGDIERLRARLSRADS</sequence>
<dbReference type="GO" id="GO:0003677">
    <property type="term" value="F:DNA binding"/>
    <property type="evidence" value="ECO:0007669"/>
    <property type="project" value="UniProtKB-KW"/>
</dbReference>
<dbReference type="InterPro" id="IPR000595">
    <property type="entry name" value="cNMP-bd_dom"/>
</dbReference>
<dbReference type="Gene3D" id="2.60.120.10">
    <property type="entry name" value="Jelly Rolls"/>
    <property type="match status" value="1"/>
</dbReference>
<evidence type="ECO:0000256" key="2">
    <source>
        <dbReference type="ARBA" id="ARBA00023125"/>
    </source>
</evidence>
<keyword evidence="3" id="KW-0804">Transcription</keyword>
<proteinExistence type="predicted"/>
<keyword evidence="2" id="KW-0238">DNA-binding</keyword>
<evidence type="ECO:0000259" key="4">
    <source>
        <dbReference type="PROSITE" id="PS50042"/>
    </source>
</evidence>
<dbReference type="PRINTS" id="PR00034">
    <property type="entry name" value="HTHCRP"/>
</dbReference>
<dbReference type="Gene3D" id="1.10.10.10">
    <property type="entry name" value="Winged helix-like DNA-binding domain superfamily/Winged helix DNA-binding domain"/>
    <property type="match status" value="1"/>
</dbReference>
<dbReference type="InterPro" id="IPR014710">
    <property type="entry name" value="RmlC-like_jellyroll"/>
</dbReference>
<dbReference type="Pfam" id="PF00027">
    <property type="entry name" value="cNMP_binding"/>
    <property type="match status" value="1"/>
</dbReference>
<dbReference type="InterPro" id="IPR050397">
    <property type="entry name" value="Env_Response_Regulators"/>
</dbReference>
<dbReference type="SUPFAM" id="SSF46785">
    <property type="entry name" value="Winged helix' DNA-binding domain"/>
    <property type="match status" value="1"/>
</dbReference>
<accession>A0A1E3VNK6</accession>
<reference evidence="5 6" key="1">
    <citation type="journal article" date="2016" name="Environ. Microbiol.">
        <title>New Methyloceanibacter diversity from North Sea sediments includes methanotroph containing solely the soluble methane monooxygenase.</title>
        <authorList>
            <person name="Vekeman B."/>
            <person name="Kerckhof F.M."/>
            <person name="Cremers G."/>
            <person name="de Vos P."/>
            <person name="Vandamme P."/>
            <person name="Boon N."/>
            <person name="Op den Camp H.J."/>
            <person name="Heylen K."/>
        </authorList>
    </citation>
    <scope>NUCLEOTIDE SEQUENCE [LARGE SCALE GENOMIC DNA]</scope>
    <source>
        <strain evidence="5 6">R-67176</strain>
    </source>
</reference>
<comment type="caution">
    <text evidence="5">The sequence shown here is derived from an EMBL/GenBank/DDBJ whole genome shotgun (WGS) entry which is preliminary data.</text>
</comment>
<dbReference type="RefSeq" id="WP_069444412.1">
    <property type="nucleotide sequence ID" value="NZ_LPWE01000011.1"/>
</dbReference>
<dbReference type="InterPro" id="IPR036390">
    <property type="entry name" value="WH_DNA-bd_sf"/>
</dbReference>
<evidence type="ECO:0000313" key="5">
    <source>
        <dbReference type="EMBL" id="ODR95115.1"/>
    </source>
</evidence>
<name>A0A1E3VNK6_9HYPH</name>
<dbReference type="PROSITE" id="PS50042">
    <property type="entry name" value="CNMP_BINDING_3"/>
    <property type="match status" value="1"/>
</dbReference>
<dbReference type="Pfam" id="PF13545">
    <property type="entry name" value="HTH_Crp_2"/>
    <property type="match status" value="1"/>
</dbReference>
<dbReference type="Proteomes" id="UP000094172">
    <property type="component" value="Unassembled WGS sequence"/>
</dbReference>
<keyword evidence="1" id="KW-0805">Transcription regulation</keyword>
<dbReference type="InterPro" id="IPR012318">
    <property type="entry name" value="HTH_CRP"/>
</dbReference>
<dbReference type="AlphaFoldDB" id="A0A1E3VNK6"/>
<keyword evidence="6" id="KW-1185">Reference proteome</keyword>
<evidence type="ECO:0000256" key="1">
    <source>
        <dbReference type="ARBA" id="ARBA00023015"/>
    </source>
</evidence>
<evidence type="ECO:0000313" key="6">
    <source>
        <dbReference type="Proteomes" id="UP000094172"/>
    </source>
</evidence>
<evidence type="ECO:0000256" key="3">
    <source>
        <dbReference type="ARBA" id="ARBA00023163"/>
    </source>
</evidence>
<dbReference type="STRING" id="1774970.AUC70_05165"/>
<dbReference type="CDD" id="cd00038">
    <property type="entry name" value="CAP_ED"/>
    <property type="match status" value="1"/>
</dbReference>
<dbReference type="EMBL" id="LPWE01000011">
    <property type="protein sequence ID" value="ODR95115.1"/>
    <property type="molecule type" value="Genomic_DNA"/>
</dbReference>
<dbReference type="SUPFAM" id="SSF51206">
    <property type="entry name" value="cAMP-binding domain-like"/>
    <property type="match status" value="1"/>
</dbReference>
<feature type="domain" description="Cyclic nucleotide-binding" evidence="4">
    <location>
        <begin position="13"/>
        <end position="136"/>
    </location>
</feature>
<dbReference type="SMART" id="SM00419">
    <property type="entry name" value="HTH_CRP"/>
    <property type="match status" value="1"/>
</dbReference>
<dbReference type="SMART" id="SM00100">
    <property type="entry name" value="cNMP"/>
    <property type="match status" value="1"/>
</dbReference>